<organism evidence="2 3">
    <name type="scientific">Panicum virgatum</name>
    <name type="common">Blackwell switchgrass</name>
    <dbReference type="NCBI Taxonomy" id="38727"/>
    <lineage>
        <taxon>Eukaryota</taxon>
        <taxon>Viridiplantae</taxon>
        <taxon>Streptophyta</taxon>
        <taxon>Embryophyta</taxon>
        <taxon>Tracheophyta</taxon>
        <taxon>Spermatophyta</taxon>
        <taxon>Magnoliopsida</taxon>
        <taxon>Liliopsida</taxon>
        <taxon>Poales</taxon>
        <taxon>Poaceae</taxon>
        <taxon>PACMAD clade</taxon>
        <taxon>Panicoideae</taxon>
        <taxon>Panicodae</taxon>
        <taxon>Paniceae</taxon>
        <taxon>Panicinae</taxon>
        <taxon>Panicum</taxon>
        <taxon>Panicum sect. Hiantes</taxon>
    </lineage>
</organism>
<protein>
    <submittedName>
        <fullName evidence="2">Uncharacterized protein</fullName>
    </submittedName>
</protein>
<evidence type="ECO:0000313" key="3">
    <source>
        <dbReference type="Proteomes" id="UP000823388"/>
    </source>
</evidence>
<dbReference type="Proteomes" id="UP000823388">
    <property type="component" value="Chromosome 4N"/>
</dbReference>
<sequence>MRRGTRTAGAGEGAPGCGTPSTAGVPRGVGPRLDNRPPTASRIGKGLRTLQRLVDLLQIGRGARLVSALSPTSHSSPTARWSTTSWRSSMRSCRPTWAAAAAEVEARGSIRSPSQIQAFQCNRDPWTRGVWLGATWMECWKKNQVRQQHDRSEGGCDWDGEDGRC</sequence>
<comment type="caution">
    <text evidence="2">The sequence shown here is derived from an EMBL/GenBank/DDBJ whole genome shotgun (WGS) entry which is preliminary data.</text>
</comment>
<dbReference type="EMBL" id="CM029044">
    <property type="protein sequence ID" value="KAG2606166.1"/>
    <property type="molecule type" value="Genomic_DNA"/>
</dbReference>
<name>A0A8T0TCE4_PANVG</name>
<proteinExistence type="predicted"/>
<evidence type="ECO:0000313" key="2">
    <source>
        <dbReference type="EMBL" id="KAG2606166.1"/>
    </source>
</evidence>
<evidence type="ECO:0000256" key="1">
    <source>
        <dbReference type="SAM" id="MobiDB-lite"/>
    </source>
</evidence>
<reference evidence="2" key="1">
    <citation type="submission" date="2020-05" db="EMBL/GenBank/DDBJ databases">
        <title>WGS assembly of Panicum virgatum.</title>
        <authorList>
            <person name="Lovell J.T."/>
            <person name="Jenkins J."/>
            <person name="Shu S."/>
            <person name="Juenger T.E."/>
            <person name="Schmutz J."/>
        </authorList>
    </citation>
    <scope>NUCLEOTIDE SEQUENCE</scope>
    <source>
        <strain evidence="2">AP13</strain>
    </source>
</reference>
<feature type="region of interest" description="Disordered" evidence="1">
    <location>
        <begin position="1"/>
        <end position="42"/>
    </location>
</feature>
<dbReference type="AlphaFoldDB" id="A0A8T0TCE4"/>
<gene>
    <name evidence="2" type="ORF">PVAP13_4NG229871</name>
</gene>
<keyword evidence="3" id="KW-1185">Reference proteome</keyword>
<accession>A0A8T0TCE4</accession>